<accession>A0A928HDX8</accession>
<dbReference type="EMBL" id="SUVG01000002">
    <property type="protein sequence ID" value="MBE6420939.1"/>
    <property type="molecule type" value="Genomic_DNA"/>
</dbReference>
<protein>
    <submittedName>
        <fullName evidence="6">Prepilin-type N-terminal cleavage/methylation domain-containing protein</fullName>
    </submittedName>
</protein>
<dbReference type="InterPro" id="IPR045584">
    <property type="entry name" value="Pilin-like"/>
</dbReference>
<dbReference type="PROSITE" id="PS00409">
    <property type="entry name" value="PROKAR_NTER_METHYL"/>
    <property type="match status" value="1"/>
</dbReference>
<evidence type="ECO:0000256" key="2">
    <source>
        <dbReference type="ARBA" id="ARBA00022481"/>
    </source>
</evidence>
<reference evidence="6" key="1">
    <citation type="submission" date="2019-04" db="EMBL/GenBank/DDBJ databases">
        <title>Evolution of Biomass-Degrading Anaerobic Consortia Revealed by Metagenomics.</title>
        <authorList>
            <person name="Peng X."/>
        </authorList>
    </citation>
    <scope>NUCLEOTIDE SEQUENCE</scope>
    <source>
        <strain evidence="6">SIG66</strain>
    </source>
</reference>
<keyword evidence="5" id="KW-0472">Membrane</keyword>
<proteinExistence type="predicted"/>
<dbReference type="GO" id="GO:0016020">
    <property type="term" value="C:membrane"/>
    <property type="evidence" value="ECO:0007669"/>
    <property type="project" value="UniProtKB-SubCell"/>
</dbReference>
<dbReference type="GO" id="GO:0015628">
    <property type="term" value="P:protein secretion by the type II secretion system"/>
    <property type="evidence" value="ECO:0007669"/>
    <property type="project" value="InterPro"/>
</dbReference>
<dbReference type="PANTHER" id="PTHR30093">
    <property type="entry name" value="GENERAL SECRETION PATHWAY PROTEIN G"/>
    <property type="match status" value="1"/>
</dbReference>
<comment type="subcellular location">
    <subcellularLocation>
        <location evidence="1">Membrane</location>
        <topology evidence="1">Single-pass membrane protein</topology>
    </subcellularLocation>
</comment>
<name>A0A928HDX8_9BACT</name>
<dbReference type="AlphaFoldDB" id="A0A928HDX8"/>
<dbReference type="InterPro" id="IPR012902">
    <property type="entry name" value="N_methyl_site"/>
</dbReference>
<dbReference type="NCBIfam" id="TIGR02532">
    <property type="entry name" value="IV_pilin_GFxxxE"/>
    <property type="match status" value="1"/>
</dbReference>
<sequence length="154" mass="16870">MKQGFTLIELLVVVLIIGILSAVALPQYEKAVEKSRVSQVVSILKAIKDAEEVYYLANGTYTADPENLDIAWGDLPKGWSLVLMGDSSQKVEAFRDGRTVSIVYGFDHRTTDARLAGALYCAGKTSEPKAVSLCKSFGGKELVVDGSWSRYYIQ</sequence>
<evidence type="ECO:0000256" key="1">
    <source>
        <dbReference type="ARBA" id="ARBA00004167"/>
    </source>
</evidence>
<dbReference type="Pfam" id="PF07963">
    <property type="entry name" value="N_methyl"/>
    <property type="match status" value="1"/>
</dbReference>
<keyword evidence="2" id="KW-0488">Methylation</keyword>
<dbReference type="SUPFAM" id="SSF54523">
    <property type="entry name" value="Pili subunits"/>
    <property type="match status" value="1"/>
</dbReference>
<dbReference type="PANTHER" id="PTHR30093:SF44">
    <property type="entry name" value="TYPE II SECRETION SYSTEM CORE PROTEIN G"/>
    <property type="match status" value="1"/>
</dbReference>
<evidence type="ECO:0000256" key="4">
    <source>
        <dbReference type="ARBA" id="ARBA00022989"/>
    </source>
</evidence>
<keyword evidence="3" id="KW-0812">Transmembrane</keyword>
<dbReference type="PRINTS" id="PR00813">
    <property type="entry name" value="BCTERIALGSPG"/>
</dbReference>
<comment type="caution">
    <text evidence="6">The sequence shown here is derived from an EMBL/GenBank/DDBJ whole genome shotgun (WGS) entry which is preliminary data.</text>
</comment>
<evidence type="ECO:0000313" key="6">
    <source>
        <dbReference type="EMBL" id="MBE6420939.1"/>
    </source>
</evidence>
<dbReference type="Proteomes" id="UP000725649">
    <property type="component" value="Unassembled WGS sequence"/>
</dbReference>
<evidence type="ECO:0000256" key="5">
    <source>
        <dbReference type="ARBA" id="ARBA00023136"/>
    </source>
</evidence>
<gene>
    <name evidence="6" type="ORF">E7027_02175</name>
</gene>
<keyword evidence="4" id="KW-1133">Transmembrane helix</keyword>
<dbReference type="InterPro" id="IPR000983">
    <property type="entry name" value="Bac_GSPG_pilin"/>
</dbReference>
<organism evidence="6 7">
    <name type="scientific">Candidatus Avelusimicrobium gallicola</name>
    <dbReference type="NCBI Taxonomy" id="2562704"/>
    <lineage>
        <taxon>Bacteria</taxon>
        <taxon>Pseudomonadati</taxon>
        <taxon>Elusimicrobiota</taxon>
        <taxon>Elusimicrobia</taxon>
        <taxon>Elusimicrobiales</taxon>
        <taxon>Elusimicrobiaceae</taxon>
        <taxon>Candidatus Avelusimicrobium</taxon>
    </lineage>
</organism>
<dbReference type="GO" id="GO:0015627">
    <property type="term" value="C:type II protein secretion system complex"/>
    <property type="evidence" value="ECO:0007669"/>
    <property type="project" value="InterPro"/>
</dbReference>
<evidence type="ECO:0000256" key="3">
    <source>
        <dbReference type="ARBA" id="ARBA00022692"/>
    </source>
</evidence>
<dbReference type="Gene3D" id="3.30.700.10">
    <property type="entry name" value="Glycoprotein, Type 4 Pilin"/>
    <property type="match status" value="1"/>
</dbReference>
<evidence type="ECO:0000313" key="7">
    <source>
        <dbReference type="Proteomes" id="UP000725649"/>
    </source>
</evidence>